<dbReference type="InterPro" id="IPR036186">
    <property type="entry name" value="Serpin_sf"/>
</dbReference>
<keyword evidence="3" id="KW-0722">Serine protease inhibitor</keyword>
<dbReference type="InterPro" id="IPR042178">
    <property type="entry name" value="Serpin_sf_1"/>
</dbReference>
<dbReference type="SUPFAM" id="SSF56574">
    <property type="entry name" value="Serpins"/>
    <property type="match status" value="1"/>
</dbReference>
<sequence length="175" mass="20445">MHLTQLLKHYSAPGHRILELPFQNPKLSMYIFLPKFINGIRFTEIDLRRSIAEDLCKMEHDFIEVTLPKFKFHCSAYLSKCLSMMDDEEPFIPDSEDLSVMFRNKSLSLGEMYHKTYIEVTEEGVDVPSNIPKAPIKPLNGIRNTLPFKVNHPFLFIIKDLRTEMILFIGRVEEL</sequence>
<gene>
    <name evidence="5" type="primary">MA_2246</name>
    <name evidence="5" type="ORF">TNCV_4876371</name>
</gene>
<dbReference type="AlphaFoldDB" id="A0A8X6RDS6"/>
<dbReference type="InterPro" id="IPR042185">
    <property type="entry name" value="Serpin_sf_2"/>
</dbReference>
<evidence type="ECO:0000256" key="2">
    <source>
        <dbReference type="ARBA" id="ARBA00022690"/>
    </source>
</evidence>
<name>A0A8X6RDS6_TRICX</name>
<evidence type="ECO:0000313" key="5">
    <source>
        <dbReference type="EMBL" id="GFX92780.1"/>
    </source>
</evidence>
<dbReference type="InterPro" id="IPR023796">
    <property type="entry name" value="Serpin_dom"/>
</dbReference>
<dbReference type="PROSITE" id="PS00284">
    <property type="entry name" value="SERPIN"/>
    <property type="match status" value="1"/>
</dbReference>
<dbReference type="GO" id="GO:0004867">
    <property type="term" value="F:serine-type endopeptidase inhibitor activity"/>
    <property type="evidence" value="ECO:0007669"/>
    <property type="project" value="UniProtKB-KW"/>
</dbReference>
<comment type="similarity">
    <text evidence="1">Belongs to the serpin family.</text>
</comment>
<keyword evidence="6" id="KW-1185">Reference proteome</keyword>
<accession>A0A8X6RDS6</accession>
<keyword evidence="2" id="KW-0646">Protease inhibitor</keyword>
<dbReference type="EMBL" id="BMAU01021165">
    <property type="protein sequence ID" value="GFX92780.1"/>
    <property type="molecule type" value="Genomic_DNA"/>
</dbReference>
<dbReference type="Gene3D" id="3.30.497.10">
    <property type="entry name" value="Antithrombin, subunit I, domain 2"/>
    <property type="match status" value="1"/>
</dbReference>
<dbReference type="PANTHER" id="PTHR11461:SF211">
    <property type="entry name" value="GH10112P-RELATED"/>
    <property type="match status" value="1"/>
</dbReference>
<dbReference type="GO" id="GO:0005615">
    <property type="term" value="C:extracellular space"/>
    <property type="evidence" value="ECO:0007669"/>
    <property type="project" value="InterPro"/>
</dbReference>
<feature type="domain" description="Serpin" evidence="4">
    <location>
        <begin position="1"/>
        <end position="173"/>
    </location>
</feature>
<evidence type="ECO:0000259" key="4">
    <source>
        <dbReference type="Pfam" id="PF00079"/>
    </source>
</evidence>
<reference evidence="5" key="1">
    <citation type="submission" date="2020-08" db="EMBL/GenBank/DDBJ databases">
        <title>Multicomponent nature underlies the extraordinary mechanical properties of spider dragline silk.</title>
        <authorList>
            <person name="Kono N."/>
            <person name="Nakamura H."/>
            <person name="Mori M."/>
            <person name="Yoshida Y."/>
            <person name="Ohtoshi R."/>
            <person name="Malay A.D."/>
            <person name="Moran D.A.P."/>
            <person name="Tomita M."/>
            <person name="Numata K."/>
            <person name="Arakawa K."/>
        </authorList>
    </citation>
    <scope>NUCLEOTIDE SEQUENCE</scope>
</reference>
<comment type="caution">
    <text evidence="5">The sequence shown here is derived from an EMBL/GenBank/DDBJ whole genome shotgun (WGS) entry which is preliminary data.</text>
</comment>
<dbReference type="InterPro" id="IPR000215">
    <property type="entry name" value="Serpin_fam"/>
</dbReference>
<proteinExistence type="inferred from homology"/>
<evidence type="ECO:0000256" key="3">
    <source>
        <dbReference type="ARBA" id="ARBA00022900"/>
    </source>
</evidence>
<dbReference type="Pfam" id="PF00079">
    <property type="entry name" value="Serpin"/>
    <property type="match status" value="1"/>
</dbReference>
<dbReference type="Gene3D" id="2.30.39.10">
    <property type="entry name" value="Alpha-1-antitrypsin, domain 1"/>
    <property type="match status" value="1"/>
</dbReference>
<dbReference type="InterPro" id="IPR023795">
    <property type="entry name" value="Serpin_CS"/>
</dbReference>
<protein>
    <submittedName>
        <fullName evidence="5">Uncharacterized serpin-like protein MA_2246</fullName>
    </submittedName>
</protein>
<organism evidence="5 6">
    <name type="scientific">Trichonephila clavipes</name>
    <name type="common">Golden silk orbweaver</name>
    <name type="synonym">Nephila clavipes</name>
    <dbReference type="NCBI Taxonomy" id="2585209"/>
    <lineage>
        <taxon>Eukaryota</taxon>
        <taxon>Metazoa</taxon>
        <taxon>Ecdysozoa</taxon>
        <taxon>Arthropoda</taxon>
        <taxon>Chelicerata</taxon>
        <taxon>Arachnida</taxon>
        <taxon>Araneae</taxon>
        <taxon>Araneomorphae</taxon>
        <taxon>Entelegynae</taxon>
        <taxon>Araneoidea</taxon>
        <taxon>Nephilidae</taxon>
        <taxon>Trichonephila</taxon>
    </lineage>
</organism>
<evidence type="ECO:0000256" key="1">
    <source>
        <dbReference type="ARBA" id="ARBA00009500"/>
    </source>
</evidence>
<evidence type="ECO:0000313" key="6">
    <source>
        <dbReference type="Proteomes" id="UP000887159"/>
    </source>
</evidence>
<dbReference type="Proteomes" id="UP000887159">
    <property type="component" value="Unassembled WGS sequence"/>
</dbReference>
<dbReference type="PANTHER" id="PTHR11461">
    <property type="entry name" value="SERINE PROTEASE INHIBITOR, SERPIN"/>
    <property type="match status" value="1"/>
</dbReference>